<sequence length="768" mass="88479">MKTTRTYGHRSVVSEQIYGINGRLSPKKINHDQNNPSLKQFELKFEPLISTFISMHGGVCLENTRLHNSIFINNSPIICDMLSSDVGRYAVLCALQFSLTLCLPHDTISIPTPEFIVSHLIRRHPKSKAFMALNGTVGILKNEVIKYKKNSLNLWKCQYDLMHEFLTKESHVQEEETDLCVNVLGGDILHTPVGAIPILVIDEPFRWEGCSWEWCWDSVDNWKVNRVEFIDNNIDQLLGNDFPNLRYIEQKKKEEKLKETSPCVLQEEIPKEKIQENNDEIKTGAHEEFHQENNGIKQEFIRQNENNIIEQESIEKSANQEGESTSDEDTFNQFVVSDNKSLKKKTVIISKNEKDQNQHSEVIGMRRQTISGIIETTKSPNDSSLIGRSKTFKELRNSKTIPIKIEANKTEIKDEKISISEDYKIPKYLQNNEIDQGIKDEYEVFKTFLSFSCNTTIQDYILVSIKRFPNLVKGMGLKERAEVMYDLMQGVMDRTNNSPIKLDGVYRKMFIKHLWEVFTTSLFNFLWPPIIERNEGDVVFECNQRDSELSTTISTHQFVAPHHFDLGFLESDLGKRGIDLIGKELRRINSYCSPRNKSYQIYNCFKLATEVVGRLQSTAVSADLLLPTIIYCIIYSSPSNLVSTIEYLTNFTPKWAGLPSEVSYYIAHMHSAVSFLMRFSQHSLTISPNDYSLFLYYSKRRVNPFIRPKSILLKENITWNINKKEGESEVNAILFNVSTTDLDEEDAPVLLTCYTQLLSDNKALLKKL</sequence>
<dbReference type="GO" id="GO:0005829">
    <property type="term" value="C:cytosol"/>
    <property type="evidence" value="ECO:0007669"/>
    <property type="project" value="TreeGrafter"/>
</dbReference>
<accession>A0A5K1U1S3</accession>
<evidence type="ECO:0000259" key="1">
    <source>
        <dbReference type="PROSITE" id="PS51205"/>
    </source>
</evidence>
<dbReference type="InterPro" id="IPR037191">
    <property type="entry name" value="VPS9_dom_sf"/>
</dbReference>
<feature type="domain" description="VPS9" evidence="1">
    <location>
        <begin position="543"/>
        <end position="685"/>
    </location>
</feature>
<dbReference type="OMA" id="WEGCSWG"/>
<dbReference type="Proteomes" id="UP000078387">
    <property type="component" value="Unassembled WGS sequence"/>
</dbReference>
<dbReference type="EMBL" id="BDEQ01000001">
    <property type="protein sequence ID" value="GAT96994.1"/>
    <property type="molecule type" value="Genomic_DNA"/>
</dbReference>
<dbReference type="GO" id="GO:0030139">
    <property type="term" value="C:endocytic vesicle"/>
    <property type="evidence" value="ECO:0007669"/>
    <property type="project" value="TreeGrafter"/>
</dbReference>
<protein>
    <submittedName>
        <fullName evidence="2">Vacuolar sorting protein 9 vps9 domain putative</fullName>
    </submittedName>
</protein>
<dbReference type="PANTHER" id="PTHR23101">
    <property type="entry name" value="RAB GDP/GTP EXCHANGE FACTOR"/>
    <property type="match status" value="1"/>
</dbReference>
<dbReference type="VEuPathDB" id="AmoebaDB:EHI5A_036380"/>
<gene>
    <name evidence="2" type="ORF">CL6EHI_082510</name>
</gene>
<reference evidence="2 3" key="1">
    <citation type="submission" date="2016-05" db="EMBL/GenBank/DDBJ databases">
        <title>First whole genome sequencing of Entamoeba histolytica HM1:IMSS-clone-6.</title>
        <authorList>
            <person name="Mukherjee Avik.K."/>
            <person name="Izumyama S."/>
            <person name="Nakada-Tsukui K."/>
            <person name="Nozaki T."/>
        </authorList>
    </citation>
    <scope>NUCLEOTIDE SEQUENCE [LARGE SCALE GENOMIC DNA]</scope>
    <source>
        <strain evidence="2 3">HM1:IMSS clone 6</strain>
    </source>
</reference>
<dbReference type="PROSITE" id="PS51205">
    <property type="entry name" value="VPS9"/>
    <property type="match status" value="1"/>
</dbReference>
<dbReference type="InterPro" id="IPR045046">
    <property type="entry name" value="Vps9-like"/>
</dbReference>
<evidence type="ECO:0000313" key="2">
    <source>
        <dbReference type="EMBL" id="GAT96994.1"/>
    </source>
</evidence>
<dbReference type="GO" id="GO:0005085">
    <property type="term" value="F:guanyl-nucleotide exchange factor activity"/>
    <property type="evidence" value="ECO:0007669"/>
    <property type="project" value="InterPro"/>
</dbReference>
<dbReference type="GO" id="GO:0016192">
    <property type="term" value="P:vesicle-mediated transport"/>
    <property type="evidence" value="ECO:0007669"/>
    <property type="project" value="InterPro"/>
</dbReference>
<dbReference type="SUPFAM" id="SSF109993">
    <property type="entry name" value="VPS9 domain"/>
    <property type="match status" value="1"/>
</dbReference>
<proteinExistence type="predicted"/>
<comment type="caution">
    <text evidence="2">The sequence shown here is derived from an EMBL/GenBank/DDBJ whole genome shotgun (WGS) entry which is preliminary data.</text>
</comment>
<dbReference type="Gene3D" id="1.20.1050.80">
    <property type="entry name" value="VPS9 domain"/>
    <property type="match status" value="1"/>
</dbReference>
<evidence type="ECO:0000313" key="3">
    <source>
        <dbReference type="Proteomes" id="UP000078387"/>
    </source>
</evidence>
<dbReference type="VEuPathDB" id="AmoebaDB:EHI8A_015630"/>
<dbReference type="PANTHER" id="PTHR23101:SF25">
    <property type="entry name" value="GTPASE-ACTIVATING PROTEIN AND VPS9 DOMAIN-CONTAINING PROTEIN 1"/>
    <property type="match status" value="1"/>
</dbReference>
<dbReference type="GO" id="GO:0031267">
    <property type="term" value="F:small GTPase binding"/>
    <property type="evidence" value="ECO:0007669"/>
    <property type="project" value="TreeGrafter"/>
</dbReference>
<name>A0A5K1U1S3_ENTHI</name>
<dbReference type="VEuPathDB" id="AmoebaDB:KM1_061930"/>
<organism evidence="2 3">
    <name type="scientific">Entamoeba histolytica</name>
    <dbReference type="NCBI Taxonomy" id="5759"/>
    <lineage>
        <taxon>Eukaryota</taxon>
        <taxon>Amoebozoa</taxon>
        <taxon>Evosea</taxon>
        <taxon>Archamoebae</taxon>
        <taxon>Mastigamoebida</taxon>
        <taxon>Entamoebidae</taxon>
        <taxon>Entamoeba</taxon>
    </lineage>
</organism>
<dbReference type="VEuPathDB" id="AmoebaDB:EHI_082510"/>
<dbReference type="Pfam" id="PF02204">
    <property type="entry name" value="VPS9"/>
    <property type="match status" value="1"/>
</dbReference>
<dbReference type="VEuPathDB" id="AmoebaDB:EHI7A_020580"/>
<dbReference type="InterPro" id="IPR003123">
    <property type="entry name" value="VPS9"/>
</dbReference>
<dbReference type="SMART" id="SM00167">
    <property type="entry name" value="VPS9"/>
    <property type="match status" value="1"/>
</dbReference>
<dbReference type="AlphaFoldDB" id="A0A5K1U1S3"/>